<keyword evidence="2" id="KW-1185">Reference proteome</keyword>
<accession>A0AAV9JG37</accession>
<evidence type="ECO:0000313" key="1">
    <source>
        <dbReference type="EMBL" id="KAK4544001.1"/>
    </source>
</evidence>
<evidence type="ECO:0000313" key="2">
    <source>
        <dbReference type="Proteomes" id="UP001324427"/>
    </source>
</evidence>
<dbReference type="Proteomes" id="UP001324427">
    <property type="component" value="Unassembled WGS sequence"/>
</dbReference>
<comment type="caution">
    <text evidence="1">The sequence shown here is derived from an EMBL/GenBank/DDBJ whole genome shotgun (WGS) entry which is preliminary data.</text>
</comment>
<dbReference type="AlphaFoldDB" id="A0AAV9JG37"/>
<protein>
    <submittedName>
        <fullName evidence="1">Uncharacterized protein</fullName>
    </submittedName>
</protein>
<proteinExistence type="predicted"/>
<organism evidence="1 2">
    <name type="scientific">Oleoguttula mirabilis</name>
    <dbReference type="NCBI Taxonomy" id="1507867"/>
    <lineage>
        <taxon>Eukaryota</taxon>
        <taxon>Fungi</taxon>
        <taxon>Dikarya</taxon>
        <taxon>Ascomycota</taxon>
        <taxon>Pezizomycotina</taxon>
        <taxon>Dothideomycetes</taxon>
        <taxon>Dothideomycetidae</taxon>
        <taxon>Mycosphaerellales</taxon>
        <taxon>Teratosphaeriaceae</taxon>
        <taxon>Oleoguttula</taxon>
    </lineage>
</organism>
<dbReference type="EMBL" id="JAVFHQ010000028">
    <property type="protein sequence ID" value="KAK4544001.1"/>
    <property type="molecule type" value="Genomic_DNA"/>
</dbReference>
<name>A0AAV9JG37_9PEZI</name>
<sequence>MEIVQIVGYNLDGVDAPEQIMQVLSAARQLKLSNGVEARRSIMLVLDIIGSPFMTPGLLQHLPDLFSQLKVVTVHECPRFDIGWVRGHDAGELARLPFGLDVDFAEPIMRINAVTIEKEELHNWLHKSSTRLAIAYWVLEDGQQRLGASILLSQRTMMSHVLQHLDHSATNMKAYDAKDIP</sequence>
<reference evidence="1 2" key="1">
    <citation type="submission" date="2021-11" db="EMBL/GenBank/DDBJ databases">
        <title>Black yeast isolated from Biological Soil Crust.</title>
        <authorList>
            <person name="Kurbessoian T."/>
        </authorList>
    </citation>
    <scope>NUCLEOTIDE SEQUENCE [LARGE SCALE GENOMIC DNA]</scope>
    <source>
        <strain evidence="1 2">CCFEE 5522</strain>
    </source>
</reference>
<gene>
    <name evidence="1" type="ORF">LTR36_004775</name>
</gene>